<gene>
    <name evidence="3" type="ORF">EXIGLDRAFT_830546</name>
</gene>
<keyword evidence="2" id="KW-0812">Transmembrane</keyword>
<evidence type="ECO:0000256" key="2">
    <source>
        <dbReference type="SAM" id="Phobius"/>
    </source>
</evidence>
<feature type="transmembrane region" description="Helical" evidence="2">
    <location>
        <begin position="239"/>
        <end position="263"/>
    </location>
</feature>
<accession>A0A165NEZ6</accession>
<keyword evidence="2" id="KW-0472">Membrane</keyword>
<dbReference type="CDD" id="cd12087">
    <property type="entry name" value="TM_EGFR-like"/>
    <property type="match status" value="1"/>
</dbReference>
<protein>
    <submittedName>
        <fullName evidence="3">Uncharacterized protein</fullName>
    </submittedName>
</protein>
<evidence type="ECO:0000256" key="1">
    <source>
        <dbReference type="SAM" id="MobiDB-lite"/>
    </source>
</evidence>
<organism evidence="3 4">
    <name type="scientific">Exidia glandulosa HHB12029</name>
    <dbReference type="NCBI Taxonomy" id="1314781"/>
    <lineage>
        <taxon>Eukaryota</taxon>
        <taxon>Fungi</taxon>
        <taxon>Dikarya</taxon>
        <taxon>Basidiomycota</taxon>
        <taxon>Agaricomycotina</taxon>
        <taxon>Agaricomycetes</taxon>
        <taxon>Auriculariales</taxon>
        <taxon>Exidiaceae</taxon>
        <taxon>Exidia</taxon>
    </lineage>
</organism>
<dbReference type="OrthoDB" id="3245657at2759"/>
<feature type="compositionally biased region" description="Low complexity" evidence="1">
    <location>
        <begin position="207"/>
        <end position="218"/>
    </location>
</feature>
<keyword evidence="4" id="KW-1185">Reference proteome</keyword>
<keyword evidence="2" id="KW-1133">Transmembrane helix</keyword>
<reference evidence="3 4" key="1">
    <citation type="journal article" date="2016" name="Mol. Biol. Evol.">
        <title>Comparative Genomics of Early-Diverging Mushroom-Forming Fungi Provides Insights into the Origins of Lignocellulose Decay Capabilities.</title>
        <authorList>
            <person name="Nagy L.G."/>
            <person name="Riley R."/>
            <person name="Tritt A."/>
            <person name="Adam C."/>
            <person name="Daum C."/>
            <person name="Floudas D."/>
            <person name="Sun H."/>
            <person name="Yadav J.S."/>
            <person name="Pangilinan J."/>
            <person name="Larsson K.H."/>
            <person name="Matsuura K."/>
            <person name="Barry K."/>
            <person name="Labutti K."/>
            <person name="Kuo R."/>
            <person name="Ohm R.A."/>
            <person name="Bhattacharya S.S."/>
            <person name="Shirouzu T."/>
            <person name="Yoshinaga Y."/>
            <person name="Martin F.M."/>
            <person name="Grigoriev I.V."/>
            <person name="Hibbett D.S."/>
        </authorList>
    </citation>
    <scope>NUCLEOTIDE SEQUENCE [LARGE SCALE GENOMIC DNA]</scope>
    <source>
        <strain evidence="3 4">HHB12029</strain>
    </source>
</reference>
<evidence type="ECO:0000313" key="3">
    <source>
        <dbReference type="EMBL" id="KZW00649.1"/>
    </source>
</evidence>
<dbReference type="InParanoid" id="A0A165NEZ6"/>
<evidence type="ECO:0000313" key="4">
    <source>
        <dbReference type="Proteomes" id="UP000077266"/>
    </source>
</evidence>
<feature type="region of interest" description="Disordered" evidence="1">
    <location>
        <begin position="351"/>
        <end position="438"/>
    </location>
</feature>
<name>A0A165NEZ6_EXIGL</name>
<sequence length="438" mass="45935">MDHGRLRPPRFIFRSSCSSSFHLAAAAVAQMHRAMTSPSVRALATAMALAAMAALTGANNVTIDDADSTQWSYLGQWGIINPGSPCQGCALNLDPAKAKDGTWHELSQVGSATLTVKAATAISIFAICPGEFYLLNATFFLDGAPAGSLQVTRDDCPTDTYNYVIFSADNLDLKDHTVQVLNHVLDPKQPTSDLLIDYAIIDDGTPQSATSTASSTGSPTGGTSVGQTQTAGDSKKSSFPVAAVVVPIILVLLLACGVGFWFWRRRRQNGAVGTLEAVPYHEQDVTARPYASTHGGATMASTGPPASSFYGNDNRYVHADDATESTTFFATPAAPHDPQLEAALAIIADRATRSQGSQSGSVVNVSTAQAQARRPEKATYRSQSNASASGPALQRAASTAASSSANSHSRALSTSTVDPVPHHDPAPPSYMDTISPRH</sequence>
<dbReference type="STRING" id="1314781.A0A165NEZ6"/>
<dbReference type="EMBL" id="KV425899">
    <property type="protein sequence ID" value="KZW00649.1"/>
    <property type="molecule type" value="Genomic_DNA"/>
</dbReference>
<feature type="region of interest" description="Disordered" evidence="1">
    <location>
        <begin position="207"/>
        <end position="234"/>
    </location>
</feature>
<dbReference type="AlphaFoldDB" id="A0A165NEZ6"/>
<dbReference type="Proteomes" id="UP000077266">
    <property type="component" value="Unassembled WGS sequence"/>
</dbReference>
<proteinExistence type="predicted"/>
<feature type="compositionally biased region" description="Low complexity" evidence="1">
    <location>
        <begin position="354"/>
        <end position="366"/>
    </location>
</feature>
<feature type="compositionally biased region" description="Low complexity" evidence="1">
    <location>
        <begin position="392"/>
        <end position="419"/>
    </location>
</feature>